<sequence length="213" mass="24446">MTRYDEVKIKDCKEDMDTLLVFAAFVIELYRALQVDPNEMTFLIVTQISQQLNSFSINSGFVNSTHPFLLTAPHFQPSASSIRINVLWFCSLVCSLVTASLAMLVKQWLREYQSQENISPLSRSRIRYWRNLGLVQFRVLEIAAFLPLLLQLALILFFAGLCLFLQDLNPTVGWVVTAFIMAWFVLYVTTTVAPTFSSRYHPYLSCRVGRNRG</sequence>
<dbReference type="AlphaFoldDB" id="A0A8K0XRJ5"/>
<comment type="caution">
    <text evidence="3">The sequence shown here is derived from an EMBL/GenBank/DDBJ whole genome shotgun (WGS) entry which is preliminary data.</text>
</comment>
<dbReference type="OrthoDB" id="2756178at2759"/>
<protein>
    <recommendedName>
        <fullName evidence="2">DUF6535 domain-containing protein</fullName>
    </recommendedName>
</protein>
<accession>A0A8K0XRJ5</accession>
<feature type="transmembrane region" description="Helical" evidence="1">
    <location>
        <begin position="139"/>
        <end position="166"/>
    </location>
</feature>
<dbReference type="Proteomes" id="UP000813824">
    <property type="component" value="Unassembled WGS sequence"/>
</dbReference>
<name>A0A8K0XRJ5_9AGAR</name>
<feature type="domain" description="DUF6535" evidence="2">
    <location>
        <begin position="2"/>
        <end position="166"/>
    </location>
</feature>
<keyword evidence="1" id="KW-0812">Transmembrane</keyword>
<reference evidence="3" key="1">
    <citation type="journal article" date="2021" name="New Phytol.">
        <title>Evolutionary innovations through gain and loss of genes in the ectomycorrhizal Boletales.</title>
        <authorList>
            <person name="Wu G."/>
            <person name="Miyauchi S."/>
            <person name="Morin E."/>
            <person name="Kuo A."/>
            <person name="Drula E."/>
            <person name="Varga T."/>
            <person name="Kohler A."/>
            <person name="Feng B."/>
            <person name="Cao Y."/>
            <person name="Lipzen A."/>
            <person name="Daum C."/>
            <person name="Hundley H."/>
            <person name="Pangilinan J."/>
            <person name="Johnson J."/>
            <person name="Barry K."/>
            <person name="LaButti K."/>
            <person name="Ng V."/>
            <person name="Ahrendt S."/>
            <person name="Min B."/>
            <person name="Choi I.G."/>
            <person name="Park H."/>
            <person name="Plett J.M."/>
            <person name="Magnuson J."/>
            <person name="Spatafora J.W."/>
            <person name="Nagy L.G."/>
            <person name="Henrissat B."/>
            <person name="Grigoriev I.V."/>
            <person name="Yang Z.L."/>
            <person name="Xu J."/>
            <person name="Martin F.M."/>
        </authorList>
    </citation>
    <scope>NUCLEOTIDE SEQUENCE</scope>
    <source>
        <strain evidence="3">KKN 215</strain>
    </source>
</reference>
<evidence type="ECO:0000259" key="2">
    <source>
        <dbReference type="Pfam" id="PF20153"/>
    </source>
</evidence>
<feature type="transmembrane region" description="Helical" evidence="1">
    <location>
        <begin position="172"/>
        <end position="193"/>
    </location>
</feature>
<evidence type="ECO:0000256" key="1">
    <source>
        <dbReference type="SAM" id="Phobius"/>
    </source>
</evidence>
<proteinExistence type="predicted"/>
<evidence type="ECO:0000313" key="3">
    <source>
        <dbReference type="EMBL" id="KAH8101882.1"/>
    </source>
</evidence>
<organism evidence="3 4">
    <name type="scientific">Cristinia sonorae</name>
    <dbReference type="NCBI Taxonomy" id="1940300"/>
    <lineage>
        <taxon>Eukaryota</taxon>
        <taxon>Fungi</taxon>
        <taxon>Dikarya</taxon>
        <taxon>Basidiomycota</taxon>
        <taxon>Agaricomycotina</taxon>
        <taxon>Agaricomycetes</taxon>
        <taxon>Agaricomycetidae</taxon>
        <taxon>Agaricales</taxon>
        <taxon>Pleurotineae</taxon>
        <taxon>Stephanosporaceae</taxon>
        <taxon>Cristinia</taxon>
    </lineage>
</organism>
<feature type="transmembrane region" description="Helical" evidence="1">
    <location>
        <begin position="86"/>
        <end position="105"/>
    </location>
</feature>
<dbReference type="EMBL" id="JAEVFJ010000011">
    <property type="protein sequence ID" value="KAH8101882.1"/>
    <property type="molecule type" value="Genomic_DNA"/>
</dbReference>
<keyword evidence="1" id="KW-0472">Membrane</keyword>
<gene>
    <name evidence="3" type="ORF">BXZ70DRAFT_999734</name>
</gene>
<dbReference type="Pfam" id="PF20153">
    <property type="entry name" value="DUF6535"/>
    <property type="match status" value="1"/>
</dbReference>
<dbReference type="InterPro" id="IPR045338">
    <property type="entry name" value="DUF6535"/>
</dbReference>
<keyword evidence="4" id="KW-1185">Reference proteome</keyword>
<evidence type="ECO:0000313" key="4">
    <source>
        <dbReference type="Proteomes" id="UP000813824"/>
    </source>
</evidence>
<keyword evidence="1" id="KW-1133">Transmembrane helix</keyword>